<evidence type="ECO:0000313" key="1">
    <source>
        <dbReference type="EMBL" id="CAB4274546.1"/>
    </source>
</evidence>
<reference evidence="1 2" key="1">
    <citation type="submission" date="2020-05" db="EMBL/GenBank/DDBJ databases">
        <authorList>
            <person name="Campoy J."/>
            <person name="Schneeberger K."/>
            <person name="Spophaly S."/>
        </authorList>
    </citation>
    <scope>NUCLEOTIDE SEQUENCE [LARGE SCALE GENOMIC DNA]</scope>
    <source>
        <strain evidence="1">PruArmRojPasFocal</strain>
    </source>
</reference>
<accession>A0A6J5UDR6</accession>
<sequence>MVKVCIIVPIFLRGVLSFMKNLIILKNNHVLVRLNRMRFGVVPLEGFYKLNVDEATDNATGLRSKGVVVRNYFGVIMGALAMQSPLWVSILATELQAIYRGVLFAASASFVPLLIEDSSETVMMINS</sequence>
<evidence type="ECO:0000313" key="2">
    <source>
        <dbReference type="Proteomes" id="UP000507222"/>
    </source>
</evidence>
<gene>
    <name evidence="1" type="ORF">CURHAP_LOCUS23086</name>
</gene>
<evidence type="ECO:0008006" key="3">
    <source>
        <dbReference type="Google" id="ProtNLM"/>
    </source>
</evidence>
<dbReference type="Proteomes" id="UP000507222">
    <property type="component" value="Unassembled WGS sequence"/>
</dbReference>
<dbReference type="AlphaFoldDB" id="A0A6J5UDR6"/>
<protein>
    <recommendedName>
        <fullName evidence="3">RNase H type-1 domain-containing protein</fullName>
    </recommendedName>
</protein>
<organism evidence="1 2">
    <name type="scientific">Prunus armeniaca</name>
    <name type="common">Apricot</name>
    <name type="synonym">Armeniaca vulgaris</name>
    <dbReference type="NCBI Taxonomy" id="36596"/>
    <lineage>
        <taxon>Eukaryota</taxon>
        <taxon>Viridiplantae</taxon>
        <taxon>Streptophyta</taxon>
        <taxon>Embryophyta</taxon>
        <taxon>Tracheophyta</taxon>
        <taxon>Spermatophyta</taxon>
        <taxon>Magnoliopsida</taxon>
        <taxon>eudicotyledons</taxon>
        <taxon>Gunneridae</taxon>
        <taxon>Pentapetalae</taxon>
        <taxon>rosids</taxon>
        <taxon>fabids</taxon>
        <taxon>Rosales</taxon>
        <taxon>Rosaceae</taxon>
        <taxon>Amygdaloideae</taxon>
        <taxon>Amygdaleae</taxon>
        <taxon>Prunus</taxon>
    </lineage>
</organism>
<name>A0A6J5UDR6_PRUAR</name>
<proteinExistence type="predicted"/>
<dbReference type="EMBL" id="CAEKDK010000003">
    <property type="protein sequence ID" value="CAB4274546.1"/>
    <property type="molecule type" value="Genomic_DNA"/>
</dbReference>